<dbReference type="InterPro" id="IPR027359">
    <property type="entry name" value="Volt_channel_dom_sf"/>
</dbReference>
<evidence type="ECO:0000256" key="5">
    <source>
        <dbReference type="SAM" id="MobiDB-lite"/>
    </source>
</evidence>
<evidence type="ECO:0000256" key="2">
    <source>
        <dbReference type="ARBA" id="ARBA00022692"/>
    </source>
</evidence>
<dbReference type="PANTHER" id="PTHR47131">
    <property type="entry name" value="CATION CHANNEL SPERM-ASSOCIATED PROTEIN 3"/>
    <property type="match status" value="1"/>
</dbReference>
<dbReference type="AlphaFoldDB" id="A0A388KWE1"/>
<comment type="caution">
    <text evidence="8">The sequence shown here is derived from an EMBL/GenBank/DDBJ whole genome shotgun (WGS) entry which is preliminary data.</text>
</comment>
<evidence type="ECO:0000313" key="9">
    <source>
        <dbReference type="Proteomes" id="UP000265515"/>
    </source>
</evidence>
<keyword evidence="4 6" id="KW-0472">Membrane</keyword>
<feature type="compositionally biased region" description="Basic and acidic residues" evidence="5">
    <location>
        <begin position="394"/>
        <end position="414"/>
    </location>
</feature>
<feature type="transmembrane region" description="Helical" evidence="6">
    <location>
        <begin position="134"/>
        <end position="155"/>
    </location>
</feature>
<feature type="transmembrane region" description="Helical" evidence="6">
    <location>
        <begin position="6"/>
        <end position="27"/>
    </location>
</feature>
<keyword evidence="2 6" id="KW-0812">Transmembrane</keyword>
<dbReference type="Pfam" id="PF00520">
    <property type="entry name" value="Ion_trans"/>
    <property type="match status" value="1"/>
</dbReference>
<evidence type="ECO:0000313" key="8">
    <source>
        <dbReference type="EMBL" id="GBG74351.1"/>
    </source>
</evidence>
<dbReference type="GO" id="GO:0048240">
    <property type="term" value="P:sperm capacitation"/>
    <property type="evidence" value="ECO:0007669"/>
    <property type="project" value="TreeGrafter"/>
</dbReference>
<accession>A0A388KWE1</accession>
<dbReference type="Gramene" id="GBG74351">
    <property type="protein sequence ID" value="GBG74351"/>
    <property type="gene ID" value="CBR_g18762"/>
</dbReference>
<comment type="subcellular location">
    <subcellularLocation>
        <location evidence="1">Membrane</location>
        <topology evidence="1">Multi-pass membrane protein</topology>
    </subcellularLocation>
</comment>
<protein>
    <submittedName>
        <fullName evidence="8">Cation channel sperm-associated protein 3</fullName>
    </submittedName>
</protein>
<feature type="transmembrane region" description="Helical" evidence="6">
    <location>
        <begin position="75"/>
        <end position="98"/>
    </location>
</feature>
<dbReference type="Gene3D" id="1.20.120.350">
    <property type="entry name" value="Voltage-gated potassium channels. Chain C"/>
    <property type="match status" value="1"/>
</dbReference>
<evidence type="ECO:0000256" key="3">
    <source>
        <dbReference type="ARBA" id="ARBA00022989"/>
    </source>
</evidence>
<sequence>MVLQSHIFNSIVMSTIVANTIIIALESSRSFSIKHLTEFKALSLIFTEIYTLEAILKIYAEPRGYWMSRYNRFDFAILVIGYIQEFLTVVGLRVQLTFLRVLRALRALRALRGIAFVRALQVIINAFIKTIKQVVHLLLLLLVIMYIFAISAYHFFGSGETRPPNPYWNSLGKSMLTLFSFVTADGWTNFADSLESNGFGYGVRVFSIIFIFIGNFVFTNLFIGIIVQNLEESQDEEKAYQDQIKRDLFFKKKAFILQREALSKDKSQEGLLGAGHHSKQMGISEILSSILQKLRHDDLFPIGTIMCNPLWLQTYIEILENQTMTMQACQDLHYKIFENLAALAESRMPTTTGTAADGGGGGGHGGGSGGEGDRTRNEALQRPASASGAVGSHQSDKLNEEERITPDVRPDLRRSQSNATWSSGAQTGTPITQGGGQGKDTDLTL</sequence>
<keyword evidence="3 6" id="KW-1133">Transmembrane helix</keyword>
<dbReference type="SUPFAM" id="SSF81324">
    <property type="entry name" value="Voltage-gated potassium channels"/>
    <property type="match status" value="1"/>
</dbReference>
<dbReference type="EMBL" id="BFEA01000201">
    <property type="protein sequence ID" value="GBG74351.1"/>
    <property type="molecule type" value="Genomic_DNA"/>
</dbReference>
<dbReference type="InterPro" id="IPR005821">
    <property type="entry name" value="Ion_trans_dom"/>
</dbReference>
<feature type="transmembrane region" description="Helical" evidence="6">
    <location>
        <begin position="204"/>
        <end position="227"/>
    </location>
</feature>
<dbReference type="Gene3D" id="1.10.287.70">
    <property type="match status" value="1"/>
</dbReference>
<dbReference type="Proteomes" id="UP000265515">
    <property type="component" value="Unassembled WGS sequence"/>
</dbReference>
<evidence type="ECO:0000256" key="1">
    <source>
        <dbReference type="ARBA" id="ARBA00004141"/>
    </source>
</evidence>
<dbReference type="OrthoDB" id="416585at2759"/>
<dbReference type="GO" id="GO:0030317">
    <property type="term" value="P:flagellated sperm motility"/>
    <property type="evidence" value="ECO:0007669"/>
    <property type="project" value="TreeGrafter"/>
</dbReference>
<feature type="region of interest" description="Disordered" evidence="5">
    <location>
        <begin position="350"/>
        <end position="445"/>
    </location>
</feature>
<dbReference type="GO" id="GO:0001669">
    <property type="term" value="C:acrosomal vesicle"/>
    <property type="evidence" value="ECO:0007669"/>
    <property type="project" value="TreeGrafter"/>
</dbReference>
<proteinExistence type="predicted"/>
<evidence type="ECO:0000256" key="6">
    <source>
        <dbReference type="SAM" id="Phobius"/>
    </source>
</evidence>
<evidence type="ECO:0000259" key="7">
    <source>
        <dbReference type="Pfam" id="PF00520"/>
    </source>
</evidence>
<gene>
    <name evidence="8" type="primary">CATSPER3</name>
    <name evidence="8" type="ORF">CBR_g18762</name>
</gene>
<evidence type="ECO:0000256" key="4">
    <source>
        <dbReference type="ARBA" id="ARBA00023136"/>
    </source>
</evidence>
<dbReference type="GO" id="GO:0005245">
    <property type="term" value="F:voltage-gated calcium channel activity"/>
    <property type="evidence" value="ECO:0007669"/>
    <property type="project" value="TreeGrafter"/>
</dbReference>
<dbReference type="STRING" id="69332.A0A388KWE1"/>
<dbReference type="PANTHER" id="PTHR47131:SF1">
    <property type="entry name" value="CATION CHANNEL SPERM-ASSOCIATED PROTEIN 3"/>
    <property type="match status" value="1"/>
</dbReference>
<reference evidence="8 9" key="1">
    <citation type="journal article" date="2018" name="Cell">
        <title>The Chara Genome: Secondary Complexity and Implications for Plant Terrestrialization.</title>
        <authorList>
            <person name="Nishiyama T."/>
            <person name="Sakayama H."/>
            <person name="Vries J.D."/>
            <person name="Buschmann H."/>
            <person name="Saint-Marcoux D."/>
            <person name="Ullrich K.K."/>
            <person name="Haas F.B."/>
            <person name="Vanderstraeten L."/>
            <person name="Becker D."/>
            <person name="Lang D."/>
            <person name="Vosolsobe S."/>
            <person name="Rombauts S."/>
            <person name="Wilhelmsson P.K.I."/>
            <person name="Janitza P."/>
            <person name="Kern R."/>
            <person name="Heyl A."/>
            <person name="Rumpler F."/>
            <person name="Villalobos L.I.A.C."/>
            <person name="Clay J.M."/>
            <person name="Skokan R."/>
            <person name="Toyoda A."/>
            <person name="Suzuki Y."/>
            <person name="Kagoshima H."/>
            <person name="Schijlen E."/>
            <person name="Tajeshwar N."/>
            <person name="Catarino B."/>
            <person name="Hetherington A.J."/>
            <person name="Saltykova A."/>
            <person name="Bonnot C."/>
            <person name="Breuninger H."/>
            <person name="Symeonidi A."/>
            <person name="Radhakrishnan G.V."/>
            <person name="Van Nieuwerburgh F."/>
            <person name="Deforce D."/>
            <person name="Chang C."/>
            <person name="Karol K.G."/>
            <person name="Hedrich R."/>
            <person name="Ulvskov P."/>
            <person name="Glockner G."/>
            <person name="Delwiche C.F."/>
            <person name="Petrasek J."/>
            <person name="Van de Peer Y."/>
            <person name="Friml J."/>
            <person name="Beilby M."/>
            <person name="Dolan L."/>
            <person name="Kohara Y."/>
            <person name="Sugano S."/>
            <person name="Fujiyama A."/>
            <person name="Delaux P.-M."/>
            <person name="Quint M."/>
            <person name="TheiBen G."/>
            <person name="Hagemann M."/>
            <person name="Harholt J."/>
            <person name="Dunand C."/>
            <person name="Zachgo S."/>
            <person name="Langdale J."/>
            <person name="Maumus F."/>
            <person name="Straeten D.V.D."/>
            <person name="Gould S.B."/>
            <person name="Rensing S.A."/>
        </authorList>
    </citation>
    <scope>NUCLEOTIDE SEQUENCE [LARGE SCALE GENOMIC DNA]</scope>
    <source>
        <strain evidence="8 9">S276</strain>
    </source>
</reference>
<dbReference type="GO" id="GO:0006814">
    <property type="term" value="P:sodium ion transport"/>
    <property type="evidence" value="ECO:0007669"/>
    <property type="project" value="TreeGrafter"/>
</dbReference>
<feature type="domain" description="Ion transport" evidence="7">
    <location>
        <begin position="6"/>
        <end position="237"/>
    </location>
</feature>
<name>A0A388KWE1_CHABU</name>
<dbReference type="GO" id="GO:0036128">
    <property type="term" value="C:CatSper complex"/>
    <property type="evidence" value="ECO:0007669"/>
    <property type="project" value="TreeGrafter"/>
</dbReference>
<keyword evidence="9" id="KW-1185">Reference proteome</keyword>
<feature type="compositionally biased region" description="Gly residues" evidence="5">
    <location>
        <begin position="356"/>
        <end position="370"/>
    </location>
</feature>
<organism evidence="8 9">
    <name type="scientific">Chara braunii</name>
    <name type="common">Braun's stonewort</name>
    <dbReference type="NCBI Taxonomy" id="69332"/>
    <lineage>
        <taxon>Eukaryota</taxon>
        <taxon>Viridiplantae</taxon>
        <taxon>Streptophyta</taxon>
        <taxon>Charophyceae</taxon>
        <taxon>Charales</taxon>
        <taxon>Characeae</taxon>
        <taxon>Chara</taxon>
    </lineage>
</organism>